<evidence type="ECO:0000259" key="2">
    <source>
        <dbReference type="PROSITE" id="PS51127"/>
    </source>
</evidence>
<name>A0A166F0E2_9EURY</name>
<dbReference type="AlphaFoldDB" id="A0A166F0E2"/>
<dbReference type="Pfam" id="PF01345">
    <property type="entry name" value="DUF11"/>
    <property type="match status" value="1"/>
</dbReference>
<reference evidence="3 4" key="1">
    <citation type="submission" date="2016-04" db="EMBL/GenBank/DDBJ databases">
        <title>Genome sequence of Methanobrevibacter filiformis DSM 11501.</title>
        <authorList>
            <person name="Poehlein A."/>
            <person name="Seedorf H."/>
            <person name="Daniel R."/>
        </authorList>
    </citation>
    <scope>NUCLEOTIDE SEQUENCE [LARGE SCALE GENOMIC DNA]</scope>
    <source>
        <strain evidence="3 4">DSM 11501</strain>
    </source>
</reference>
<dbReference type="PROSITE" id="PS51127">
    <property type="entry name" value="BIG1"/>
    <property type="match status" value="1"/>
</dbReference>
<protein>
    <submittedName>
        <fullName evidence="3">Bacterial Ig-like domain</fullName>
    </submittedName>
</protein>
<dbReference type="EMBL" id="LWMT01000039">
    <property type="protein sequence ID" value="KZX17194.1"/>
    <property type="molecule type" value="Genomic_DNA"/>
</dbReference>
<feature type="domain" description="Big-1" evidence="2">
    <location>
        <begin position="57"/>
        <end position="151"/>
    </location>
</feature>
<organism evidence="3 4">
    <name type="scientific">Methanobrevibacter filiformis</name>
    <dbReference type="NCBI Taxonomy" id="55758"/>
    <lineage>
        <taxon>Archaea</taxon>
        <taxon>Methanobacteriati</taxon>
        <taxon>Methanobacteriota</taxon>
        <taxon>Methanomada group</taxon>
        <taxon>Methanobacteria</taxon>
        <taxon>Methanobacteriales</taxon>
        <taxon>Methanobacteriaceae</taxon>
        <taxon>Methanobrevibacter</taxon>
    </lineage>
</organism>
<dbReference type="Proteomes" id="UP000077066">
    <property type="component" value="Unassembled WGS sequence"/>
</dbReference>
<dbReference type="InterPro" id="IPR001434">
    <property type="entry name" value="OmcB-like_DUF11"/>
</dbReference>
<gene>
    <name evidence="3" type="ORF">MBFIL_03060</name>
</gene>
<evidence type="ECO:0000256" key="1">
    <source>
        <dbReference type="ARBA" id="ARBA00010116"/>
    </source>
</evidence>
<proteinExistence type="inferred from homology"/>
<dbReference type="OrthoDB" id="69199at2157"/>
<evidence type="ECO:0000313" key="4">
    <source>
        <dbReference type="Proteomes" id="UP000077066"/>
    </source>
</evidence>
<keyword evidence="4" id="KW-1185">Reference proteome</keyword>
<dbReference type="SUPFAM" id="SSF49373">
    <property type="entry name" value="Invasin/intimin cell-adhesion fragments"/>
    <property type="match status" value="1"/>
</dbReference>
<dbReference type="PATRIC" id="fig|55758.3.peg.341"/>
<comment type="caution">
    <text evidence="3">The sequence shown here is derived from an EMBL/GenBank/DDBJ whole genome shotgun (WGS) entry which is preliminary data.</text>
</comment>
<accession>A0A166F0E2</accession>
<dbReference type="Gene3D" id="2.60.40.10">
    <property type="entry name" value="Immunoglobulins"/>
    <property type="match status" value="1"/>
</dbReference>
<dbReference type="InterPro" id="IPR013783">
    <property type="entry name" value="Ig-like_fold"/>
</dbReference>
<sequence>MTGLWNISTLNSGKTATLTINAKIISVGTIKNTATINTTTKNIGNNNSSTNIISEAIPSQINTLNVIITVDNSVKLESTLKDSNGKPIADKEVKFYVNGKLIGTAKTDVKGVAYFKYTPTKTGTLTYTSSFTDPTGVYTDSTSSKSTITVTKDKFTLTTILPTGYVGDKKTIKVKATNSKGKIVPNKTFTVYINSKKIDNYKTNSKGEFTIKTTLKSSNKLQIKFVEDNKYNKLSKTSKTYTYKIRSKKGKTITTIYYVKTKYDKVTRLKAKLTNAKGKPLAGKYIKFYFAGKYVGKAKTNKKGVAILKYTPEKKK</sequence>
<comment type="similarity">
    <text evidence="1">Belongs to the intimin/invasin family.</text>
</comment>
<evidence type="ECO:0000313" key="3">
    <source>
        <dbReference type="EMBL" id="KZX17194.1"/>
    </source>
</evidence>
<dbReference type="SMART" id="SM00634">
    <property type="entry name" value="BID_1"/>
    <property type="match status" value="1"/>
</dbReference>
<dbReference type="InterPro" id="IPR008964">
    <property type="entry name" value="Invasin/intimin_cell_adhesion"/>
</dbReference>
<dbReference type="InterPro" id="IPR003344">
    <property type="entry name" value="Big_1_dom"/>
</dbReference>